<sequence>MKFYDIVLVAETAWCLDPVVVGYFTPWGDITTQQIPYDKVTHINYAFGALTNRTHPGQVSLDEWYDMPKLKSVIATAHTRNGNHPKVLLSIGGWTGSQMFSPMAKTREHRQHFINQAITFMKPIREGGLDLDGIDLDWEFPGRRGSLCNHVDPNDTENYLLLLKEMRVAMDRSFKGSKLLTAAVSIAPFDDENITPRKDVSEFSKYFDFVNVMAYDFYGSWSATTGPNAPLHHHPKKGEPFSFSKALNAWKDAGFPASKIVGGLAFYGRTFEASESPAATSQFVEKTSNRIQGDASDVLEKSLLCDEGTFFSGVYKYKHLRKDILATPAPKLGYTRYNDNVTQTPYLYEPSTRRLITYDDPISIQAKASYIQDNGFGGAMIWEMSFDYQDELLDALRSVIIQPPIDTLQFNSPTEPTIPDSNNQPYPIPPITSPSKPRSHSRPPKRILETVNIKHIPLFPETNHPTPIDYFSVD</sequence>
<proteinExistence type="predicted"/>
<organism evidence="1 2">
    <name type="scientific">Entomophthora muscae</name>
    <dbReference type="NCBI Taxonomy" id="34485"/>
    <lineage>
        <taxon>Eukaryota</taxon>
        <taxon>Fungi</taxon>
        <taxon>Fungi incertae sedis</taxon>
        <taxon>Zoopagomycota</taxon>
        <taxon>Entomophthoromycotina</taxon>
        <taxon>Entomophthoromycetes</taxon>
        <taxon>Entomophthorales</taxon>
        <taxon>Entomophthoraceae</taxon>
        <taxon>Entomophthora</taxon>
    </lineage>
</organism>
<reference evidence="1" key="1">
    <citation type="submission" date="2022-04" db="EMBL/GenBank/DDBJ databases">
        <title>Genome of the entomopathogenic fungus Entomophthora muscae.</title>
        <authorList>
            <person name="Elya C."/>
            <person name="Lovett B.R."/>
            <person name="Lee E."/>
            <person name="Macias A.M."/>
            <person name="Hajek A.E."/>
            <person name="De Bivort B.L."/>
            <person name="Kasson M.T."/>
            <person name="De Fine Licht H.H."/>
            <person name="Stajich J.E."/>
        </authorList>
    </citation>
    <scope>NUCLEOTIDE SEQUENCE</scope>
    <source>
        <strain evidence="1">Berkeley</strain>
    </source>
</reference>
<protein>
    <submittedName>
        <fullName evidence="1">Uncharacterized protein</fullName>
    </submittedName>
</protein>
<evidence type="ECO:0000313" key="1">
    <source>
        <dbReference type="EMBL" id="KAJ9060953.1"/>
    </source>
</evidence>
<name>A0ACC2SF67_9FUNG</name>
<keyword evidence="2" id="KW-1185">Reference proteome</keyword>
<gene>
    <name evidence="1" type="ORF">DSO57_1025499</name>
</gene>
<evidence type="ECO:0000313" key="2">
    <source>
        <dbReference type="Proteomes" id="UP001165960"/>
    </source>
</evidence>
<comment type="caution">
    <text evidence="1">The sequence shown here is derived from an EMBL/GenBank/DDBJ whole genome shotgun (WGS) entry which is preliminary data.</text>
</comment>
<accession>A0ACC2SF67</accession>
<dbReference type="Proteomes" id="UP001165960">
    <property type="component" value="Unassembled WGS sequence"/>
</dbReference>
<dbReference type="EMBL" id="QTSX02005114">
    <property type="protein sequence ID" value="KAJ9060953.1"/>
    <property type="molecule type" value="Genomic_DNA"/>
</dbReference>